<evidence type="ECO:0000313" key="2">
    <source>
        <dbReference type="EMBL" id="KAF2605826.1"/>
    </source>
</evidence>
<evidence type="ECO:0000313" key="3">
    <source>
        <dbReference type="Proteomes" id="UP000712281"/>
    </source>
</evidence>
<name>A0A8S9LKE3_BRACR</name>
<proteinExistence type="predicted"/>
<sequence>MEPSGITTVATARQDHASLVPTIRRRRPPSCSSGQGEPVTTDHVAIRVQTKPHVPSEVSPPVRVDHAATPEIASAAGPAMLRCRPPLFFDVLRRHLPLVSRRPFLPSGVSPVTRKLGQVDSVQGMSTVFVRIRRERDGIKEGTSETEPHMMVVFPEFCYDDIGHVSS</sequence>
<organism evidence="2 3">
    <name type="scientific">Brassica cretica</name>
    <name type="common">Mustard</name>
    <dbReference type="NCBI Taxonomy" id="69181"/>
    <lineage>
        <taxon>Eukaryota</taxon>
        <taxon>Viridiplantae</taxon>
        <taxon>Streptophyta</taxon>
        <taxon>Embryophyta</taxon>
        <taxon>Tracheophyta</taxon>
        <taxon>Spermatophyta</taxon>
        <taxon>Magnoliopsida</taxon>
        <taxon>eudicotyledons</taxon>
        <taxon>Gunneridae</taxon>
        <taxon>Pentapetalae</taxon>
        <taxon>rosids</taxon>
        <taxon>malvids</taxon>
        <taxon>Brassicales</taxon>
        <taxon>Brassicaceae</taxon>
        <taxon>Brassiceae</taxon>
        <taxon>Brassica</taxon>
    </lineage>
</organism>
<protein>
    <submittedName>
        <fullName evidence="2">Uncharacterized protein</fullName>
    </submittedName>
</protein>
<feature type="compositionally biased region" description="Polar residues" evidence="1">
    <location>
        <begin position="1"/>
        <end position="11"/>
    </location>
</feature>
<reference evidence="2" key="1">
    <citation type="submission" date="2019-12" db="EMBL/GenBank/DDBJ databases">
        <title>Genome sequencing and annotation of Brassica cretica.</title>
        <authorList>
            <person name="Studholme D.J."/>
            <person name="Sarris P.F."/>
        </authorList>
    </citation>
    <scope>NUCLEOTIDE SEQUENCE</scope>
    <source>
        <strain evidence="2">PFS-001/15</strain>
        <tissue evidence="2">Leaf</tissue>
    </source>
</reference>
<comment type="caution">
    <text evidence="2">The sequence shown here is derived from an EMBL/GenBank/DDBJ whole genome shotgun (WGS) entry which is preliminary data.</text>
</comment>
<accession>A0A8S9LKE3</accession>
<evidence type="ECO:0000256" key="1">
    <source>
        <dbReference type="SAM" id="MobiDB-lite"/>
    </source>
</evidence>
<feature type="region of interest" description="Disordered" evidence="1">
    <location>
        <begin position="1"/>
        <end position="40"/>
    </location>
</feature>
<dbReference type="AlphaFoldDB" id="A0A8S9LKE3"/>
<dbReference type="Proteomes" id="UP000712281">
    <property type="component" value="Unassembled WGS sequence"/>
</dbReference>
<gene>
    <name evidence="2" type="ORF">F2Q68_00044585</name>
</gene>
<dbReference type="EMBL" id="QGKW02000276">
    <property type="protein sequence ID" value="KAF2605826.1"/>
    <property type="molecule type" value="Genomic_DNA"/>
</dbReference>